<name>A0A2U2CJ54_9RHOB</name>
<evidence type="ECO:0000256" key="4">
    <source>
        <dbReference type="ARBA" id="ARBA00022729"/>
    </source>
</evidence>
<keyword evidence="7" id="KW-1015">Disulfide bond</keyword>
<dbReference type="Proteomes" id="UP000244940">
    <property type="component" value="Unassembled WGS sequence"/>
</dbReference>
<dbReference type="Pfam" id="PF07519">
    <property type="entry name" value="Tannase"/>
    <property type="match status" value="1"/>
</dbReference>
<dbReference type="EMBL" id="QEYD01000001">
    <property type="protein sequence ID" value="PWE31881.1"/>
    <property type="molecule type" value="Genomic_DNA"/>
</dbReference>
<dbReference type="PANTHER" id="PTHR33938:SF15">
    <property type="entry name" value="FERULOYL ESTERASE B-RELATED"/>
    <property type="match status" value="1"/>
</dbReference>
<comment type="similarity">
    <text evidence="1">Belongs to the tannase family.</text>
</comment>
<evidence type="ECO:0000313" key="9">
    <source>
        <dbReference type="EMBL" id="PWE31881.1"/>
    </source>
</evidence>
<feature type="chain" id="PRO_5015403170" evidence="8">
    <location>
        <begin position="23"/>
        <end position="551"/>
    </location>
</feature>
<accession>A0A2U2CJ54</accession>
<evidence type="ECO:0000256" key="1">
    <source>
        <dbReference type="ARBA" id="ARBA00006249"/>
    </source>
</evidence>
<keyword evidence="3" id="KW-0479">Metal-binding</keyword>
<evidence type="ECO:0000256" key="7">
    <source>
        <dbReference type="ARBA" id="ARBA00023157"/>
    </source>
</evidence>
<keyword evidence="2" id="KW-0719">Serine esterase</keyword>
<dbReference type="InterPro" id="IPR011118">
    <property type="entry name" value="Tannase/feruloyl_esterase"/>
</dbReference>
<dbReference type="PANTHER" id="PTHR33938">
    <property type="entry name" value="FERULOYL ESTERASE B-RELATED"/>
    <property type="match status" value="1"/>
</dbReference>
<keyword evidence="6" id="KW-0106">Calcium</keyword>
<evidence type="ECO:0000256" key="8">
    <source>
        <dbReference type="SAM" id="SignalP"/>
    </source>
</evidence>
<sequence length="551" mass="57968">MSRLTRIAVASLAALAALPAQAQETEAEARCTAAMDLAVEGVRLTEASYSPAGDDSPADHCILRGVMAERTGADGQPYALRFELRLPDDWSGRFLHQFNGGADGEVVPALGGGAGIGDVPALGRGFAVVSSDAGHDGAARPDRGLAGGTAFGHDFEARRMYGYGAVETLQPAAMALTEAYYGEAPHHVYGYGRSNGGRHGLVQAERMPGAFDGILAGFPGFNLPRTGLQSALDIQLFLSLGGTLADAFSREDLTVVAQSILNACDALDGLEDGVVNAMMECQQEFDPQVMVCTDGQNSDCLTAEQVDVLVARHAGPVSAGGELLYNSWYWDPGIASGNWRFWNLESPIPPWDHNPLIATMAAGATAQIFSTPPVEVGGSPQELLDFMAGFDIEAGSQAIFARTGDFPESAMSLIAVPNVDDPTLEAFEAEEGRLIIFHGAADPVFSVKDTIDYVERVQANNPEADDFLRLYLVPGMPHGPGGNSASQFDLLDALVAWVEDGEAPGTVEAAFPEGDAESAANAGHTRPLCVYPQVAQYAGDDPAVAASFDCR</sequence>
<evidence type="ECO:0000313" key="10">
    <source>
        <dbReference type="Proteomes" id="UP000244940"/>
    </source>
</evidence>
<dbReference type="GO" id="GO:0046872">
    <property type="term" value="F:metal ion binding"/>
    <property type="evidence" value="ECO:0007669"/>
    <property type="project" value="UniProtKB-KW"/>
</dbReference>
<dbReference type="OrthoDB" id="7197884at2"/>
<dbReference type="RefSeq" id="WP_109531681.1">
    <property type="nucleotide sequence ID" value="NZ_QEYD01000001.1"/>
</dbReference>
<evidence type="ECO:0000256" key="6">
    <source>
        <dbReference type="ARBA" id="ARBA00022837"/>
    </source>
</evidence>
<keyword evidence="5 9" id="KW-0378">Hydrolase</keyword>
<evidence type="ECO:0000256" key="5">
    <source>
        <dbReference type="ARBA" id="ARBA00022801"/>
    </source>
</evidence>
<keyword evidence="10" id="KW-1185">Reference proteome</keyword>
<evidence type="ECO:0000256" key="3">
    <source>
        <dbReference type="ARBA" id="ARBA00022723"/>
    </source>
</evidence>
<comment type="caution">
    <text evidence="9">The sequence shown here is derived from an EMBL/GenBank/DDBJ whole genome shotgun (WGS) entry which is preliminary data.</text>
</comment>
<feature type="signal peptide" evidence="8">
    <location>
        <begin position="1"/>
        <end position="22"/>
    </location>
</feature>
<protein>
    <submittedName>
        <fullName evidence="9">Tannase/feruloyl esterase family alpha/beta hydrolase</fullName>
    </submittedName>
</protein>
<dbReference type="GeneID" id="94363743"/>
<proteinExistence type="inferred from homology"/>
<gene>
    <name evidence="9" type="ORF">C4N9_02455</name>
</gene>
<dbReference type="SUPFAM" id="SSF53474">
    <property type="entry name" value="alpha/beta-Hydrolases"/>
    <property type="match status" value="1"/>
</dbReference>
<dbReference type="AlphaFoldDB" id="A0A2U2CJ54"/>
<dbReference type="GO" id="GO:0052689">
    <property type="term" value="F:carboxylic ester hydrolase activity"/>
    <property type="evidence" value="ECO:0007669"/>
    <property type="project" value="UniProtKB-KW"/>
</dbReference>
<organism evidence="9 10">
    <name type="scientific">Pararhodobacter marinus</name>
    <dbReference type="NCBI Taxonomy" id="2184063"/>
    <lineage>
        <taxon>Bacteria</taxon>
        <taxon>Pseudomonadati</taxon>
        <taxon>Pseudomonadota</taxon>
        <taxon>Alphaproteobacteria</taxon>
        <taxon>Rhodobacterales</taxon>
        <taxon>Paracoccaceae</taxon>
        <taxon>Pararhodobacter</taxon>
    </lineage>
</organism>
<reference evidence="9 10" key="1">
    <citation type="submission" date="2018-05" db="EMBL/GenBank/DDBJ databases">
        <title>Pararhodobacter marina sp. nov., isolated from deep-sea water of the Indian Ocean.</title>
        <authorList>
            <person name="Lai Q.Sr."/>
            <person name="Liu X."/>
            <person name="Shao Z."/>
        </authorList>
    </citation>
    <scope>NUCLEOTIDE SEQUENCE [LARGE SCALE GENOMIC DNA]</scope>
    <source>
        <strain evidence="9 10">CIC4N-9</strain>
    </source>
</reference>
<keyword evidence="4 8" id="KW-0732">Signal</keyword>
<evidence type="ECO:0000256" key="2">
    <source>
        <dbReference type="ARBA" id="ARBA00022487"/>
    </source>
</evidence>
<dbReference type="InterPro" id="IPR029058">
    <property type="entry name" value="AB_hydrolase_fold"/>
</dbReference>
<dbReference type="Gene3D" id="3.40.50.1820">
    <property type="entry name" value="alpha/beta hydrolase"/>
    <property type="match status" value="1"/>
</dbReference>